<dbReference type="EMBL" id="DPBP01000022">
    <property type="protein sequence ID" value="HCE17194.1"/>
    <property type="molecule type" value="Genomic_DNA"/>
</dbReference>
<dbReference type="OrthoDB" id="9772350at2"/>
<evidence type="ECO:0000313" key="2">
    <source>
        <dbReference type="EMBL" id="HCE17194.1"/>
    </source>
</evidence>
<dbReference type="PANTHER" id="PTHR43377">
    <property type="entry name" value="BILIVERDIN REDUCTASE A"/>
    <property type="match status" value="1"/>
</dbReference>
<dbReference type="Gene3D" id="3.30.360.10">
    <property type="entry name" value="Dihydrodipicolinate Reductase, domain 2"/>
    <property type="match status" value="1"/>
</dbReference>
<dbReference type="Gene3D" id="3.40.50.720">
    <property type="entry name" value="NAD(P)-binding Rossmann-like Domain"/>
    <property type="match status" value="1"/>
</dbReference>
<feature type="domain" description="Gfo/Idh/MocA-like oxidoreductase N-terminal" evidence="1">
    <location>
        <begin position="6"/>
        <end position="124"/>
    </location>
</feature>
<dbReference type="Pfam" id="PF01408">
    <property type="entry name" value="GFO_IDH_MocA"/>
    <property type="match status" value="1"/>
</dbReference>
<gene>
    <name evidence="2" type="ORF">DEQ80_04985</name>
</gene>
<dbReference type="InterPro" id="IPR036291">
    <property type="entry name" value="NAD(P)-bd_dom_sf"/>
</dbReference>
<sequence>MPQDPIRVAIVGTSKRSSYLYAPLLRALPREVKLVSIWGRSEASARALGEQLNLPWYTDLDRLMRETAPQIGVVSVAYAANGEVGLMAVEAGLNVLLETPIAHRLREADAIITAAARRGLKIEVAEQFHRRPLEQIKLKLIESGIFGRVYASFNDFAGHGYHGVSVMRSYIGFGVRPLQVTGSVHDYELASHWSRLAGIHGPRRETQEHALIEFEGGQTGVFHWTSVGYDSPLRWWRSSRFLAEKGMGITTGVGLDVEEHLSLLSPDGEAPLFITLERRWERVDGGALVAMVAHTGDSSLPTLTWENPFRPVPQGHGQQWHDDEIGVAGCLLSLINAVRNGGEPTYGPFQARLDQEITLAMRLSARQGGRPVPLPLDPDLPID</sequence>
<evidence type="ECO:0000313" key="3">
    <source>
        <dbReference type="Proteomes" id="UP000264141"/>
    </source>
</evidence>
<dbReference type="AlphaFoldDB" id="A0A3D1JFG8"/>
<dbReference type="InterPro" id="IPR051450">
    <property type="entry name" value="Gfo/Idh/MocA_Oxidoreductases"/>
</dbReference>
<protein>
    <submittedName>
        <fullName evidence="2">Gfo/Idh/MocA family oxidoreductase</fullName>
    </submittedName>
</protein>
<dbReference type="PANTHER" id="PTHR43377:SF1">
    <property type="entry name" value="BILIVERDIN REDUCTASE A"/>
    <property type="match status" value="1"/>
</dbReference>
<name>A0A3D1JFG8_9CHLR</name>
<dbReference type="GO" id="GO:0000166">
    <property type="term" value="F:nucleotide binding"/>
    <property type="evidence" value="ECO:0007669"/>
    <property type="project" value="InterPro"/>
</dbReference>
<dbReference type="Proteomes" id="UP000264141">
    <property type="component" value="Unassembled WGS sequence"/>
</dbReference>
<dbReference type="InterPro" id="IPR000683">
    <property type="entry name" value="Gfo/Idh/MocA-like_OxRdtase_N"/>
</dbReference>
<organism evidence="2 3">
    <name type="scientific">Anaerolinea thermolimosa</name>
    <dbReference type="NCBI Taxonomy" id="229919"/>
    <lineage>
        <taxon>Bacteria</taxon>
        <taxon>Bacillati</taxon>
        <taxon>Chloroflexota</taxon>
        <taxon>Anaerolineae</taxon>
        <taxon>Anaerolineales</taxon>
        <taxon>Anaerolineaceae</taxon>
        <taxon>Anaerolinea</taxon>
    </lineage>
</organism>
<dbReference type="SUPFAM" id="SSF51735">
    <property type="entry name" value="NAD(P)-binding Rossmann-fold domains"/>
    <property type="match status" value="1"/>
</dbReference>
<dbReference type="STRING" id="229919.GCA_001050195_02062"/>
<evidence type="ECO:0000259" key="1">
    <source>
        <dbReference type="Pfam" id="PF01408"/>
    </source>
</evidence>
<accession>A0A3D1JFG8</accession>
<proteinExistence type="predicted"/>
<comment type="caution">
    <text evidence="2">The sequence shown here is derived from an EMBL/GenBank/DDBJ whole genome shotgun (WGS) entry which is preliminary data.</text>
</comment>
<reference evidence="2 3" key="1">
    <citation type="journal article" date="2018" name="Nat. Biotechnol.">
        <title>A standardized bacterial taxonomy based on genome phylogeny substantially revises the tree of life.</title>
        <authorList>
            <person name="Parks D.H."/>
            <person name="Chuvochina M."/>
            <person name="Waite D.W."/>
            <person name="Rinke C."/>
            <person name="Skarshewski A."/>
            <person name="Chaumeil P.A."/>
            <person name="Hugenholtz P."/>
        </authorList>
    </citation>
    <scope>NUCLEOTIDE SEQUENCE [LARGE SCALE GENOMIC DNA]</scope>
    <source>
        <strain evidence="2">UBA8781</strain>
    </source>
</reference>